<gene>
    <name evidence="1" type="ORF">METZ01_LOCUS290680</name>
</gene>
<accession>A0A382LMN3</accession>
<dbReference type="AlphaFoldDB" id="A0A382LMN3"/>
<evidence type="ECO:0000313" key="1">
    <source>
        <dbReference type="EMBL" id="SVC37826.1"/>
    </source>
</evidence>
<feature type="non-terminal residue" evidence="1">
    <location>
        <position position="1"/>
    </location>
</feature>
<name>A0A382LMN3_9ZZZZ</name>
<reference evidence="1" key="1">
    <citation type="submission" date="2018-05" db="EMBL/GenBank/DDBJ databases">
        <authorList>
            <person name="Lanie J.A."/>
            <person name="Ng W.-L."/>
            <person name="Kazmierczak K.M."/>
            <person name="Andrzejewski T.M."/>
            <person name="Davidsen T.M."/>
            <person name="Wayne K.J."/>
            <person name="Tettelin H."/>
            <person name="Glass J.I."/>
            <person name="Rusch D."/>
            <person name="Podicherti R."/>
            <person name="Tsui H.-C.T."/>
            <person name="Winkler M.E."/>
        </authorList>
    </citation>
    <scope>NUCLEOTIDE SEQUENCE</scope>
</reference>
<protein>
    <submittedName>
        <fullName evidence="1">Uncharacterized protein</fullName>
    </submittedName>
</protein>
<sequence length="335" mass="39730">AGGFGRGEGSVLIVDNDIQPINDYDIYIITKNNSKIVDLENLRNSILKRIQIRQVDIELIKAKKLKYLKPTMANYDLKYASYVFYGNKKILESIPFIDSSKLSLREGRTPLLLYLISILQAYPGEKDSQITDNEKFWIYQQISKSILGWSSALLILHGKYHSSYIERENFFKQTFNNKVWCELVQKATQFKVSPFLDIKEDLYSLWYLNKQEHMKVLMLFLSQYYNKQYNDWDTIIKDYRNDYENIVRKIFGWLMNKKIYKDRINLTVIELLVLLAKSENNIDEKLLKTINNELNKFNNNGNNNYSWELARKFCIDNDPNCKIWKERGSSIFYDL</sequence>
<proteinExistence type="predicted"/>
<organism evidence="1">
    <name type="scientific">marine metagenome</name>
    <dbReference type="NCBI Taxonomy" id="408172"/>
    <lineage>
        <taxon>unclassified sequences</taxon>
        <taxon>metagenomes</taxon>
        <taxon>ecological metagenomes</taxon>
    </lineage>
</organism>
<dbReference type="EMBL" id="UINC01087990">
    <property type="protein sequence ID" value="SVC37826.1"/>
    <property type="molecule type" value="Genomic_DNA"/>
</dbReference>